<protein>
    <submittedName>
        <fullName evidence="1">C6 transcription factor</fullName>
    </submittedName>
</protein>
<dbReference type="Proteomes" id="UP000265631">
    <property type="component" value="Unassembled WGS sequence"/>
</dbReference>
<reference evidence="1 2" key="1">
    <citation type="journal article" date="2018" name="PLoS Pathog.">
        <title>Evolution of structural diversity of trichothecenes, a family of toxins produced by plant pathogenic and entomopathogenic fungi.</title>
        <authorList>
            <person name="Proctor R.H."/>
            <person name="McCormick S.P."/>
            <person name="Kim H.S."/>
            <person name="Cardoza R.E."/>
            <person name="Stanley A.M."/>
            <person name="Lindo L."/>
            <person name="Kelly A."/>
            <person name="Brown D.W."/>
            <person name="Lee T."/>
            <person name="Vaughan M.M."/>
            <person name="Alexander N.J."/>
            <person name="Busman M."/>
            <person name="Gutierrez S."/>
        </authorList>
    </citation>
    <scope>NUCLEOTIDE SEQUENCE [LARGE SCALE GENOMIC DNA]</scope>
    <source>
        <strain evidence="1 2">NRRL 13405</strain>
    </source>
</reference>
<gene>
    <name evidence="1" type="ORF">FIE12Z_5281</name>
</gene>
<name>A0A395MRU4_9HYPO</name>
<dbReference type="PANTHER" id="PTHR47256:SF1">
    <property type="entry name" value="ZN(II)2CYS6 TRANSCRIPTION FACTOR (EUROFUNG)"/>
    <property type="match status" value="1"/>
</dbReference>
<accession>A0A395MRU4</accession>
<dbReference type="EMBL" id="PXXK01000137">
    <property type="protein sequence ID" value="RFN50417.1"/>
    <property type="molecule type" value="Genomic_DNA"/>
</dbReference>
<sequence length="505" mass="57837">MPEEKDQLQWQYRNTRHPEQEELLGLLNTSVQRHQAQSNVINLLRSLPMDQATEMLRQLRESNDLSTVLSSIPDSSTLTVQPSNIRHARAISPPTGSATEFELAAKFSMVYPRIPSHDIQVLREKFSSPFTIYFPGLRRLERFQIGYWSKIPISDDFTASLISFYINNDHKIMGFFDADLFLEDLVKCRQRFCSSFLGYVYMDAKVTKQGYTAIDSHANEVRVASFHEAEFLWQGERYETSLISLAAIGLFSVACIYEGKDVLGQELFLSLRHEAERFGLCGDQADGLVDGNTLHPNSPEWVREASQIAWGVYNWLTIHVIYYGQKYIRHPPAFPIPGEGTEAPYFLGNLFPNACRLWVITQEVRGVYSFGKTPVAERVPLAFAEGKYQKLTLCGDTIFYLCVRCWQDLYFCYPVFRDVAKAFLSIAIEKDAIAAREAQDLLRGIDQSVEHHITSVEAFTSHIFDPGLTYIAFTIFLLRQRIKQIAMRLRIRKVPPIVVTEMHTL</sequence>
<evidence type="ECO:0000313" key="2">
    <source>
        <dbReference type="Proteomes" id="UP000265631"/>
    </source>
</evidence>
<comment type="caution">
    <text evidence="1">The sequence shown here is derived from an EMBL/GenBank/DDBJ whole genome shotgun (WGS) entry which is preliminary data.</text>
</comment>
<dbReference type="InterPro" id="IPR053187">
    <property type="entry name" value="Notoamide_regulator"/>
</dbReference>
<dbReference type="PANTHER" id="PTHR47256">
    <property type="entry name" value="ZN(II)2CYS6 TRANSCRIPTION FACTOR (EUROFUNG)-RELATED"/>
    <property type="match status" value="1"/>
</dbReference>
<proteinExistence type="predicted"/>
<organism evidence="1 2">
    <name type="scientific">Fusarium flagelliforme</name>
    <dbReference type="NCBI Taxonomy" id="2675880"/>
    <lineage>
        <taxon>Eukaryota</taxon>
        <taxon>Fungi</taxon>
        <taxon>Dikarya</taxon>
        <taxon>Ascomycota</taxon>
        <taxon>Pezizomycotina</taxon>
        <taxon>Sordariomycetes</taxon>
        <taxon>Hypocreomycetidae</taxon>
        <taxon>Hypocreales</taxon>
        <taxon>Nectriaceae</taxon>
        <taxon>Fusarium</taxon>
        <taxon>Fusarium incarnatum-equiseti species complex</taxon>
    </lineage>
</organism>
<keyword evidence="2" id="KW-1185">Reference proteome</keyword>
<evidence type="ECO:0000313" key="1">
    <source>
        <dbReference type="EMBL" id="RFN50417.1"/>
    </source>
</evidence>
<dbReference type="STRING" id="2594813.A0A395MRU4"/>
<dbReference type="AlphaFoldDB" id="A0A395MRU4"/>